<evidence type="ECO:0000256" key="14">
    <source>
        <dbReference type="ARBA" id="ARBA00023128"/>
    </source>
</evidence>
<evidence type="ECO:0000256" key="2">
    <source>
        <dbReference type="ARBA" id="ARBA00007012"/>
    </source>
</evidence>
<dbReference type="PANTHER" id="PTHR46552">
    <property type="entry name" value="NADH-UBIQUINONE OXIDOREDUCTASE CHAIN 2"/>
    <property type="match status" value="1"/>
</dbReference>
<sequence length="363" mass="41599">MFSKLPHFYMFLMIMFVGTLLSVSSVYWLGIWVGLEINLIGFLPLMVYKKSIMESESAVKYFVVQAIGSGLLLFGSLLSYNLSLSWDLIVMNWDFVSLDFFCLYYMSILIMGLCLKLGIFPFHFWLPSVMGGLSWFSCLLLATWQKIAPLFLMVFLIQNVVYYNLILIMCFMASGSSLIGGLGGYNQSQIRALLAYSSISHLGWIFFSCIYSETVMVIYLAIYIMITFGLFLSLLHSNLFIMKVSKKMLDSMVSAKITMMVLFLTLGGLPPFLGFFSKWLVMYVSLTVETFSFSLFFLILGNLISLSYYLSLSFNIYLSELKKYQIGKIYNMGLNMYMWIFVIVVNVVSLMLIMKLNLFSVFL</sequence>
<dbReference type="AlphaFoldDB" id="C8XQL6"/>
<evidence type="ECO:0000256" key="10">
    <source>
        <dbReference type="ARBA" id="ARBA00022982"/>
    </source>
</evidence>
<feature type="transmembrane region" description="Helical" evidence="17">
    <location>
        <begin position="192"/>
        <end position="211"/>
    </location>
</feature>
<evidence type="ECO:0000256" key="11">
    <source>
        <dbReference type="ARBA" id="ARBA00022989"/>
    </source>
</evidence>
<feature type="transmembrane region" description="Helical" evidence="17">
    <location>
        <begin position="103"/>
        <end position="126"/>
    </location>
</feature>
<feature type="transmembrane region" description="Helical" evidence="17">
    <location>
        <begin position="59"/>
        <end position="83"/>
    </location>
</feature>
<keyword evidence="6 17" id="KW-0679">Respiratory chain</keyword>
<keyword evidence="7 17" id="KW-0812">Transmembrane</keyword>
<dbReference type="PRINTS" id="PR01436">
    <property type="entry name" value="NADHDHGNASE2"/>
</dbReference>
<comment type="function">
    <text evidence="17">Core subunit of the mitochondrial membrane respiratory chain NADH dehydrogenase (Complex I) which catalyzes electron transfer from NADH through the respiratory chain, using ubiquinone as an electron acceptor. Essential for the catalytic activity and assembly of complex I.</text>
</comment>
<dbReference type="Pfam" id="PF00361">
    <property type="entry name" value="Proton_antipo_M"/>
    <property type="match status" value="1"/>
</dbReference>
<feature type="transmembrane region" description="Helical" evidence="17">
    <location>
        <begin position="217"/>
        <end position="241"/>
    </location>
</feature>
<evidence type="ECO:0000256" key="4">
    <source>
        <dbReference type="ARBA" id="ARBA00021008"/>
    </source>
</evidence>
<feature type="transmembrane region" description="Helical" evidence="17">
    <location>
        <begin position="29"/>
        <end position="47"/>
    </location>
</feature>
<keyword evidence="12 17" id="KW-0520">NAD</keyword>
<feature type="transmembrane region" description="Helical" evidence="17">
    <location>
        <begin position="7"/>
        <end position="23"/>
    </location>
</feature>
<dbReference type="InterPro" id="IPR001750">
    <property type="entry name" value="ND/Mrp_TM"/>
</dbReference>
<keyword evidence="9 17" id="KW-1278">Translocase</keyword>
<comment type="similarity">
    <text evidence="2 17">Belongs to the complex I subunit 2 family.</text>
</comment>
<dbReference type="InterPro" id="IPR003917">
    <property type="entry name" value="NADH_UbQ_OxRdtase_chain2"/>
</dbReference>
<keyword evidence="15 17" id="KW-0472">Membrane</keyword>
<evidence type="ECO:0000256" key="12">
    <source>
        <dbReference type="ARBA" id="ARBA00023027"/>
    </source>
</evidence>
<feature type="domain" description="NADH:quinone oxidoreductase/Mrp antiporter transmembrane" evidence="18">
    <location>
        <begin position="28"/>
        <end position="299"/>
    </location>
</feature>
<evidence type="ECO:0000256" key="6">
    <source>
        <dbReference type="ARBA" id="ARBA00022660"/>
    </source>
</evidence>
<evidence type="ECO:0000256" key="3">
    <source>
        <dbReference type="ARBA" id="ARBA00012944"/>
    </source>
</evidence>
<dbReference type="GO" id="GO:0006120">
    <property type="term" value="P:mitochondrial electron transport, NADH to ubiquinone"/>
    <property type="evidence" value="ECO:0007669"/>
    <property type="project" value="InterPro"/>
</dbReference>
<name>C8XQL6_9CAEN</name>
<evidence type="ECO:0000256" key="5">
    <source>
        <dbReference type="ARBA" id="ARBA00022448"/>
    </source>
</evidence>
<feature type="transmembrane region" description="Helical" evidence="17">
    <location>
        <begin position="293"/>
        <end position="318"/>
    </location>
</feature>
<gene>
    <name evidence="19" type="primary">NAD2</name>
</gene>
<geneLocation type="mitochondrion" evidence="19"/>
<evidence type="ECO:0000256" key="17">
    <source>
        <dbReference type="RuleBase" id="RU003403"/>
    </source>
</evidence>
<feature type="transmembrane region" description="Helical" evidence="17">
    <location>
        <begin position="339"/>
        <end position="362"/>
    </location>
</feature>
<evidence type="ECO:0000256" key="9">
    <source>
        <dbReference type="ARBA" id="ARBA00022967"/>
    </source>
</evidence>
<keyword evidence="10 17" id="KW-0249">Electron transport</keyword>
<keyword evidence="13 17" id="KW-0830">Ubiquinone</keyword>
<evidence type="ECO:0000313" key="19">
    <source>
        <dbReference type="EMBL" id="ACF04907.1"/>
    </source>
</evidence>
<evidence type="ECO:0000256" key="13">
    <source>
        <dbReference type="ARBA" id="ARBA00023075"/>
    </source>
</evidence>
<feature type="transmembrane region" description="Helical" evidence="17">
    <location>
        <begin position="133"/>
        <end position="156"/>
    </location>
</feature>
<dbReference type="InterPro" id="IPR050175">
    <property type="entry name" value="Complex_I_Subunit_2"/>
</dbReference>
<keyword evidence="5" id="KW-0813">Transport</keyword>
<keyword evidence="11 17" id="KW-1133">Transmembrane helix</keyword>
<organism evidence="19">
    <name type="scientific">Calyptraea chinensis</name>
    <dbReference type="NCBI Taxonomy" id="146264"/>
    <lineage>
        <taxon>Eukaryota</taxon>
        <taxon>Metazoa</taxon>
        <taxon>Spiralia</taxon>
        <taxon>Lophotrochozoa</taxon>
        <taxon>Mollusca</taxon>
        <taxon>Gastropoda</taxon>
        <taxon>Caenogastropoda</taxon>
        <taxon>Littorinimorpha</taxon>
        <taxon>Calyptraeoidea</taxon>
        <taxon>Calyptraeidae</taxon>
        <taxon>Calyptraea</taxon>
    </lineage>
</organism>
<dbReference type="EC" id="7.1.1.2" evidence="3 17"/>
<evidence type="ECO:0000256" key="16">
    <source>
        <dbReference type="ARBA" id="ARBA00049551"/>
    </source>
</evidence>
<comment type="catalytic activity">
    <reaction evidence="16 17">
        <text>a ubiquinone + NADH + 5 H(+)(in) = a ubiquinol + NAD(+) + 4 H(+)(out)</text>
        <dbReference type="Rhea" id="RHEA:29091"/>
        <dbReference type="Rhea" id="RHEA-COMP:9565"/>
        <dbReference type="Rhea" id="RHEA-COMP:9566"/>
        <dbReference type="ChEBI" id="CHEBI:15378"/>
        <dbReference type="ChEBI" id="CHEBI:16389"/>
        <dbReference type="ChEBI" id="CHEBI:17976"/>
        <dbReference type="ChEBI" id="CHEBI:57540"/>
        <dbReference type="ChEBI" id="CHEBI:57945"/>
        <dbReference type="EC" id="7.1.1.2"/>
    </reaction>
</comment>
<feature type="transmembrane region" description="Helical" evidence="17">
    <location>
        <begin position="253"/>
        <end position="273"/>
    </location>
</feature>
<accession>C8XQL6</accession>
<reference evidence="19" key="1">
    <citation type="journal article" date="2009" name="BMC Evol. Biol.">
        <title>Neogastropod phylogenetic relationships based on entire mitochondrial genomes.</title>
        <authorList>
            <person name="Cunha R.L."/>
            <person name="Grande C."/>
            <person name="Zardoya R."/>
        </authorList>
    </citation>
    <scope>NUCLEOTIDE SEQUENCE</scope>
</reference>
<proteinExistence type="inferred from homology"/>
<keyword evidence="14 17" id="KW-0496">Mitochondrion</keyword>
<evidence type="ECO:0000256" key="1">
    <source>
        <dbReference type="ARBA" id="ARBA00004448"/>
    </source>
</evidence>
<dbReference type="EMBL" id="EU827193">
    <property type="protein sequence ID" value="ACF04907.1"/>
    <property type="molecule type" value="Genomic_DNA"/>
</dbReference>
<dbReference type="PANTHER" id="PTHR46552:SF1">
    <property type="entry name" value="NADH-UBIQUINONE OXIDOREDUCTASE CHAIN 2"/>
    <property type="match status" value="1"/>
</dbReference>
<keyword evidence="8 17" id="KW-0999">Mitochondrion inner membrane</keyword>
<evidence type="ECO:0000259" key="18">
    <source>
        <dbReference type="Pfam" id="PF00361"/>
    </source>
</evidence>
<evidence type="ECO:0000256" key="15">
    <source>
        <dbReference type="ARBA" id="ARBA00023136"/>
    </source>
</evidence>
<feature type="transmembrane region" description="Helical" evidence="17">
    <location>
        <begin position="162"/>
        <end position="185"/>
    </location>
</feature>
<dbReference type="GO" id="GO:0008137">
    <property type="term" value="F:NADH dehydrogenase (ubiquinone) activity"/>
    <property type="evidence" value="ECO:0007669"/>
    <property type="project" value="UniProtKB-EC"/>
</dbReference>
<evidence type="ECO:0000256" key="7">
    <source>
        <dbReference type="ARBA" id="ARBA00022692"/>
    </source>
</evidence>
<evidence type="ECO:0000256" key="8">
    <source>
        <dbReference type="ARBA" id="ARBA00022792"/>
    </source>
</evidence>
<protein>
    <recommendedName>
        <fullName evidence="4 17">NADH-ubiquinone oxidoreductase chain 2</fullName>
        <ecNumber evidence="3 17">7.1.1.2</ecNumber>
    </recommendedName>
</protein>
<dbReference type="GO" id="GO:0005743">
    <property type="term" value="C:mitochondrial inner membrane"/>
    <property type="evidence" value="ECO:0007669"/>
    <property type="project" value="UniProtKB-SubCell"/>
</dbReference>
<comment type="subcellular location">
    <subcellularLocation>
        <location evidence="1 17">Mitochondrion inner membrane</location>
        <topology evidence="1 17">Multi-pass membrane protein</topology>
    </subcellularLocation>
</comment>